<dbReference type="InterPro" id="IPR008538">
    <property type="entry name" value="Uma2"/>
</dbReference>
<dbReference type="PANTHER" id="PTHR47152:SF2">
    <property type="entry name" value="SLR2084 PROTEIN"/>
    <property type="match status" value="1"/>
</dbReference>
<name>A0A518HC41_9BACT</name>
<evidence type="ECO:0000313" key="3">
    <source>
        <dbReference type="Proteomes" id="UP000317835"/>
    </source>
</evidence>
<keyword evidence="3" id="KW-1185">Reference proteome</keyword>
<dbReference type="PANTHER" id="PTHR47152">
    <property type="entry name" value="SLR2084 PROTEIN-RELATED"/>
    <property type="match status" value="1"/>
</dbReference>
<dbReference type="Pfam" id="PF05685">
    <property type="entry name" value="Uma2"/>
    <property type="match status" value="1"/>
</dbReference>
<dbReference type="SUPFAM" id="SSF52980">
    <property type="entry name" value="Restriction endonuclease-like"/>
    <property type="match status" value="1"/>
</dbReference>
<proteinExistence type="predicted"/>
<accession>A0A518HC41</accession>
<dbReference type="CDD" id="cd06260">
    <property type="entry name" value="DUF820-like"/>
    <property type="match status" value="1"/>
</dbReference>
<dbReference type="InterPro" id="IPR011335">
    <property type="entry name" value="Restrct_endonuc-II-like"/>
</dbReference>
<evidence type="ECO:0000313" key="2">
    <source>
        <dbReference type="EMBL" id="QDV38409.1"/>
    </source>
</evidence>
<dbReference type="Proteomes" id="UP000317835">
    <property type="component" value="Chromosome"/>
</dbReference>
<dbReference type="AlphaFoldDB" id="A0A518HC41"/>
<evidence type="ECO:0000259" key="1">
    <source>
        <dbReference type="Pfam" id="PF05685"/>
    </source>
</evidence>
<sequence length="225" mass="25123">MASATRPRAADTRLDLVDVSWAGFKRMLKVRGDRSSPRIWYLDGSLTLVSPSLPHELHSRRLGRFVSEVVTELAIPCLAVGATTLSRADLKVAVEGDEVFYLANAERIRGKTELDLNVDPPPDLAIEVVITHGAKKAMTIYRRLGVPELWVCTPKRLRFYRLGADGTYAETPRSLAFPFLSAEEVFSWVSQPHASLESEWTLRLRAWVRDELAPRARAGGRPDGD</sequence>
<feature type="domain" description="Putative restriction endonuclease" evidence="1">
    <location>
        <begin position="24"/>
        <end position="187"/>
    </location>
</feature>
<dbReference type="InterPro" id="IPR012296">
    <property type="entry name" value="Nuclease_put_TT1808"/>
</dbReference>
<protein>
    <recommendedName>
        <fullName evidence="1">Putative restriction endonuclease domain-containing protein</fullName>
    </recommendedName>
</protein>
<dbReference type="OrthoDB" id="275506at2"/>
<organism evidence="2 3">
    <name type="scientific">Tautonia plasticadhaerens</name>
    <dbReference type="NCBI Taxonomy" id="2527974"/>
    <lineage>
        <taxon>Bacteria</taxon>
        <taxon>Pseudomonadati</taxon>
        <taxon>Planctomycetota</taxon>
        <taxon>Planctomycetia</taxon>
        <taxon>Isosphaerales</taxon>
        <taxon>Isosphaeraceae</taxon>
        <taxon>Tautonia</taxon>
    </lineage>
</organism>
<dbReference type="RefSeq" id="WP_145276873.1">
    <property type="nucleotide sequence ID" value="NZ_CP036426.1"/>
</dbReference>
<dbReference type="EMBL" id="CP036426">
    <property type="protein sequence ID" value="QDV38409.1"/>
    <property type="molecule type" value="Genomic_DNA"/>
</dbReference>
<reference evidence="2 3" key="1">
    <citation type="submission" date="2019-02" db="EMBL/GenBank/DDBJ databases">
        <title>Deep-cultivation of Planctomycetes and their phenomic and genomic characterization uncovers novel biology.</title>
        <authorList>
            <person name="Wiegand S."/>
            <person name="Jogler M."/>
            <person name="Boedeker C."/>
            <person name="Pinto D."/>
            <person name="Vollmers J."/>
            <person name="Rivas-Marin E."/>
            <person name="Kohn T."/>
            <person name="Peeters S.H."/>
            <person name="Heuer A."/>
            <person name="Rast P."/>
            <person name="Oberbeckmann S."/>
            <person name="Bunk B."/>
            <person name="Jeske O."/>
            <person name="Meyerdierks A."/>
            <person name="Storesund J.E."/>
            <person name="Kallscheuer N."/>
            <person name="Luecker S."/>
            <person name="Lage O.M."/>
            <person name="Pohl T."/>
            <person name="Merkel B.J."/>
            <person name="Hornburger P."/>
            <person name="Mueller R.-W."/>
            <person name="Bruemmer F."/>
            <person name="Labrenz M."/>
            <person name="Spormann A.M."/>
            <person name="Op den Camp H."/>
            <person name="Overmann J."/>
            <person name="Amann R."/>
            <person name="Jetten M.S.M."/>
            <person name="Mascher T."/>
            <person name="Medema M.H."/>
            <person name="Devos D.P."/>
            <person name="Kaster A.-K."/>
            <person name="Ovreas L."/>
            <person name="Rohde M."/>
            <person name="Galperin M.Y."/>
            <person name="Jogler C."/>
        </authorList>
    </citation>
    <scope>NUCLEOTIDE SEQUENCE [LARGE SCALE GENOMIC DNA]</scope>
    <source>
        <strain evidence="2 3">ElP</strain>
    </source>
</reference>
<gene>
    <name evidence="2" type="ORF">ElP_63640</name>
</gene>
<dbReference type="KEGG" id="tpla:ElP_63640"/>
<dbReference type="Gene3D" id="3.90.1570.10">
    <property type="entry name" value="tt1808, chain A"/>
    <property type="match status" value="1"/>
</dbReference>